<reference evidence="5 6" key="1">
    <citation type="submission" date="2021-03" db="EMBL/GenBank/DDBJ databases">
        <title>Genomic Encyclopedia of Type Strains, Phase IV (KMG-IV): sequencing the most valuable type-strain genomes for metagenomic binning, comparative biology and taxonomic classification.</title>
        <authorList>
            <person name="Goeker M."/>
        </authorList>
    </citation>
    <scope>NUCLEOTIDE SEQUENCE [LARGE SCALE GENOMIC DNA]</scope>
    <source>
        <strain evidence="5 6">DSM 21600</strain>
    </source>
</reference>
<dbReference type="Pfam" id="PF00990">
    <property type="entry name" value="GGDEF"/>
    <property type="match status" value="1"/>
</dbReference>
<dbReference type="InterPro" id="IPR043128">
    <property type="entry name" value="Rev_trsase/Diguanyl_cyclase"/>
</dbReference>
<feature type="transmembrane region" description="Helical" evidence="3">
    <location>
        <begin position="64"/>
        <end position="89"/>
    </location>
</feature>
<dbReference type="NCBIfam" id="TIGR00254">
    <property type="entry name" value="GGDEF"/>
    <property type="match status" value="1"/>
</dbReference>
<accession>A0ABS4DSL6</accession>
<keyword evidence="3" id="KW-0472">Membrane</keyword>
<dbReference type="SUPFAM" id="SSF55073">
    <property type="entry name" value="Nucleotide cyclase"/>
    <property type="match status" value="1"/>
</dbReference>
<gene>
    <name evidence="5" type="ORF">J2Z17_000102</name>
</gene>
<dbReference type="EMBL" id="JAGGJU010000001">
    <property type="protein sequence ID" value="MBP1848685.1"/>
    <property type="molecule type" value="Genomic_DNA"/>
</dbReference>
<evidence type="ECO:0000313" key="6">
    <source>
        <dbReference type="Proteomes" id="UP000759443"/>
    </source>
</evidence>
<dbReference type="PANTHER" id="PTHR45138:SF9">
    <property type="entry name" value="DIGUANYLATE CYCLASE DGCM-RELATED"/>
    <property type="match status" value="1"/>
</dbReference>
<organism evidence="5 6">
    <name type="scientific">Rhizobium halophytocola</name>
    <dbReference type="NCBI Taxonomy" id="735519"/>
    <lineage>
        <taxon>Bacteria</taxon>
        <taxon>Pseudomonadati</taxon>
        <taxon>Pseudomonadota</taxon>
        <taxon>Alphaproteobacteria</taxon>
        <taxon>Hyphomicrobiales</taxon>
        <taxon>Rhizobiaceae</taxon>
        <taxon>Rhizobium/Agrobacterium group</taxon>
        <taxon>Rhizobium</taxon>
    </lineage>
</organism>
<keyword evidence="6" id="KW-1185">Reference proteome</keyword>
<evidence type="ECO:0000259" key="4">
    <source>
        <dbReference type="PROSITE" id="PS50887"/>
    </source>
</evidence>
<evidence type="ECO:0000256" key="1">
    <source>
        <dbReference type="ARBA" id="ARBA00012528"/>
    </source>
</evidence>
<proteinExistence type="predicted"/>
<dbReference type="EC" id="2.7.7.65" evidence="1"/>
<protein>
    <recommendedName>
        <fullName evidence="1">diguanylate cyclase</fullName>
        <ecNumber evidence="1">2.7.7.65</ecNumber>
    </recommendedName>
</protein>
<dbReference type="PANTHER" id="PTHR45138">
    <property type="entry name" value="REGULATORY COMPONENTS OF SENSORY TRANSDUCTION SYSTEM"/>
    <property type="match status" value="1"/>
</dbReference>
<dbReference type="InterPro" id="IPR029787">
    <property type="entry name" value="Nucleotide_cyclase"/>
</dbReference>
<dbReference type="Gene3D" id="3.30.70.270">
    <property type="match status" value="1"/>
</dbReference>
<evidence type="ECO:0000313" key="5">
    <source>
        <dbReference type="EMBL" id="MBP1848685.1"/>
    </source>
</evidence>
<dbReference type="PROSITE" id="PS50887">
    <property type="entry name" value="GGDEF"/>
    <property type="match status" value="1"/>
</dbReference>
<dbReference type="SMART" id="SM00267">
    <property type="entry name" value="GGDEF"/>
    <property type="match status" value="1"/>
</dbReference>
<comment type="caution">
    <text evidence="5">The sequence shown here is derived from an EMBL/GenBank/DDBJ whole genome shotgun (WGS) entry which is preliminary data.</text>
</comment>
<sequence>MNRLRPSRYLRIDPEVFRSRRNVHVFALKAAVIAVMVGGAVDCLALPVGAWFGLMPPSSAPSMLLTIFSAALNAGLGAGILAWLLGFVIRDLARSKARFRHLSRVDGLSGLLNRRGLNEELELDHVGASLAIFDLDRFKVINDTHGHVAGDQVIREIAGIIRKLFPAPNVTARLGGEEFAVIIVGGSPRKRLERVERIRAQIGSHLVRHDKVDIAVSVSVGVADFDGRDGNAVYSAADRALYLAKAAGRDRVVHEAELSRPLASYQGPAPAQLPVLLLPEELRATA</sequence>
<keyword evidence="3" id="KW-0812">Transmembrane</keyword>
<keyword evidence="3" id="KW-1133">Transmembrane helix</keyword>
<dbReference type="CDD" id="cd01949">
    <property type="entry name" value="GGDEF"/>
    <property type="match status" value="1"/>
</dbReference>
<dbReference type="InterPro" id="IPR000160">
    <property type="entry name" value="GGDEF_dom"/>
</dbReference>
<dbReference type="InterPro" id="IPR050469">
    <property type="entry name" value="Diguanylate_Cyclase"/>
</dbReference>
<evidence type="ECO:0000256" key="3">
    <source>
        <dbReference type="SAM" id="Phobius"/>
    </source>
</evidence>
<name>A0ABS4DSL6_9HYPH</name>
<dbReference type="Proteomes" id="UP000759443">
    <property type="component" value="Unassembled WGS sequence"/>
</dbReference>
<feature type="domain" description="GGDEF" evidence="4">
    <location>
        <begin position="126"/>
        <end position="257"/>
    </location>
</feature>
<comment type="catalytic activity">
    <reaction evidence="2">
        <text>2 GTP = 3',3'-c-di-GMP + 2 diphosphate</text>
        <dbReference type="Rhea" id="RHEA:24898"/>
        <dbReference type="ChEBI" id="CHEBI:33019"/>
        <dbReference type="ChEBI" id="CHEBI:37565"/>
        <dbReference type="ChEBI" id="CHEBI:58805"/>
        <dbReference type="EC" id="2.7.7.65"/>
    </reaction>
</comment>
<dbReference type="RefSeq" id="WP_209941235.1">
    <property type="nucleotide sequence ID" value="NZ_JAGGJU010000001.1"/>
</dbReference>
<feature type="transmembrane region" description="Helical" evidence="3">
    <location>
        <begin position="26"/>
        <end position="52"/>
    </location>
</feature>
<evidence type="ECO:0000256" key="2">
    <source>
        <dbReference type="ARBA" id="ARBA00034247"/>
    </source>
</evidence>